<keyword evidence="4" id="KW-1185">Reference proteome</keyword>
<evidence type="ECO:0000259" key="2">
    <source>
        <dbReference type="Pfam" id="PF01498"/>
    </source>
</evidence>
<feature type="compositionally biased region" description="Polar residues" evidence="1">
    <location>
        <begin position="21"/>
        <end position="48"/>
    </location>
</feature>
<dbReference type="AlphaFoldDB" id="A0A3N0YVG8"/>
<name>A0A3N0YVG8_ANAGA</name>
<sequence>MSSEANSTCRIGRKKADEDQLQPTVRNTLRKLSQPTNKNCPTADQQKLPNGRPSAWCVPAFKDQRKTSRELNNKINTTKTNGATVSSRTVRRKLGEVGLVGRIAAWKPLLKEKK</sequence>
<dbReference type="Proteomes" id="UP000281406">
    <property type="component" value="Unassembled WGS sequence"/>
</dbReference>
<evidence type="ECO:0000256" key="1">
    <source>
        <dbReference type="SAM" id="MobiDB-lite"/>
    </source>
</evidence>
<comment type="caution">
    <text evidence="3">The sequence shown here is derived from an EMBL/GenBank/DDBJ whole genome shotgun (WGS) entry which is preliminary data.</text>
</comment>
<dbReference type="GO" id="GO:0006313">
    <property type="term" value="P:DNA transposition"/>
    <property type="evidence" value="ECO:0007669"/>
    <property type="project" value="InterPro"/>
</dbReference>
<dbReference type="GO" id="GO:0003677">
    <property type="term" value="F:DNA binding"/>
    <property type="evidence" value="ECO:0007669"/>
    <property type="project" value="InterPro"/>
</dbReference>
<proteinExistence type="predicted"/>
<accession>A0A3N0YVG8</accession>
<dbReference type="InterPro" id="IPR002492">
    <property type="entry name" value="Transposase_Tc1-like"/>
</dbReference>
<protein>
    <recommendedName>
        <fullName evidence="2">Transposase Tc1-like domain-containing protein</fullName>
    </recommendedName>
</protein>
<gene>
    <name evidence="3" type="ORF">DPX16_14850</name>
</gene>
<evidence type="ECO:0000313" key="3">
    <source>
        <dbReference type="EMBL" id="ROL50196.1"/>
    </source>
</evidence>
<evidence type="ECO:0000313" key="4">
    <source>
        <dbReference type="Proteomes" id="UP000281406"/>
    </source>
</evidence>
<feature type="region of interest" description="Disordered" evidence="1">
    <location>
        <begin position="1"/>
        <end position="54"/>
    </location>
</feature>
<organism evidence="3 4">
    <name type="scientific">Anabarilius grahami</name>
    <name type="common">Kanglang fish</name>
    <name type="synonym">Barilius grahami</name>
    <dbReference type="NCBI Taxonomy" id="495550"/>
    <lineage>
        <taxon>Eukaryota</taxon>
        <taxon>Metazoa</taxon>
        <taxon>Chordata</taxon>
        <taxon>Craniata</taxon>
        <taxon>Vertebrata</taxon>
        <taxon>Euteleostomi</taxon>
        <taxon>Actinopterygii</taxon>
        <taxon>Neopterygii</taxon>
        <taxon>Teleostei</taxon>
        <taxon>Ostariophysi</taxon>
        <taxon>Cypriniformes</taxon>
        <taxon>Xenocyprididae</taxon>
        <taxon>Xenocypridinae</taxon>
        <taxon>Xenocypridinae incertae sedis</taxon>
        <taxon>Anabarilius</taxon>
    </lineage>
</organism>
<dbReference type="Pfam" id="PF01498">
    <property type="entry name" value="HTH_Tnp_Tc3_2"/>
    <property type="match status" value="1"/>
</dbReference>
<reference evidence="3 4" key="1">
    <citation type="submission" date="2018-10" db="EMBL/GenBank/DDBJ databases">
        <title>Genome assembly for a Yunnan-Guizhou Plateau 3E fish, Anabarilius grahami (Regan), and its evolutionary and genetic applications.</title>
        <authorList>
            <person name="Jiang W."/>
        </authorList>
    </citation>
    <scope>NUCLEOTIDE SEQUENCE [LARGE SCALE GENOMIC DNA]</scope>
    <source>
        <strain evidence="3">AG-KIZ</strain>
        <tissue evidence="3">Muscle</tissue>
    </source>
</reference>
<dbReference type="GO" id="GO:0015074">
    <property type="term" value="P:DNA integration"/>
    <property type="evidence" value="ECO:0007669"/>
    <property type="project" value="InterPro"/>
</dbReference>
<feature type="domain" description="Transposase Tc1-like" evidence="2">
    <location>
        <begin position="62"/>
        <end position="113"/>
    </location>
</feature>
<dbReference type="EMBL" id="RJVU01021895">
    <property type="protein sequence ID" value="ROL50196.1"/>
    <property type="molecule type" value="Genomic_DNA"/>
</dbReference>